<accession>A0A315W8T9</accession>
<evidence type="ECO:0000256" key="8">
    <source>
        <dbReference type="ARBA" id="ARBA00023157"/>
    </source>
</evidence>
<keyword evidence="13" id="KW-1185">Reference proteome</keyword>
<dbReference type="EMBL" id="NHOQ01000204">
    <property type="protein sequence ID" value="PWA32079.1"/>
    <property type="molecule type" value="Genomic_DNA"/>
</dbReference>
<keyword evidence="8" id="KW-1015">Disulfide bond</keyword>
<name>A0A315W8T9_GAMAF</name>
<evidence type="ECO:0000259" key="11">
    <source>
        <dbReference type="PROSITE" id="PS51461"/>
    </source>
</evidence>
<keyword evidence="4" id="KW-0479">Metal-binding</keyword>
<evidence type="ECO:0000256" key="6">
    <source>
        <dbReference type="ARBA" id="ARBA00022837"/>
    </source>
</evidence>
<dbReference type="Gene3D" id="2.60.120.1000">
    <property type="match status" value="1"/>
</dbReference>
<dbReference type="Pfam" id="PF01391">
    <property type="entry name" value="Collagen"/>
    <property type="match status" value="2"/>
</dbReference>
<evidence type="ECO:0000256" key="5">
    <source>
        <dbReference type="ARBA" id="ARBA00022737"/>
    </source>
</evidence>
<proteinExistence type="predicted"/>
<dbReference type="Proteomes" id="UP000250572">
    <property type="component" value="Unassembled WGS sequence"/>
</dbReference>
<dbReference type="GO" id="GO:0005576">
    <property type="term" value="C:extracellular region"/>
    <property type="evidence" value="ECO:0007669"/>
    <property type="project" value="UniProtKB-SubCell"/>
</dbReference>
<evidence type="ECO:0000256" key="10">
    <source>
        <dbReference type="SAM" id="MobiDB-lite"/>
    </source>
</evidence>
<dbReference type="GO" id="GO:0046872">
    <property type="term" value="F:metal ion binding"/>
    <property type="evidence" value="ECO:0007669"/>
    <property type="project" value="UniProtKB-KW"/>
</dbReference>
<dbReference type="FunFam" id="2.60.120.1000:FF:000001">
    <property type="entry name" value="Collagen alpha-1 type I chain"/>
    <property type="match status" value="1"/>
</dbReference>
<dbReference type="STRING" id="33528.ENSGAFP00000016774"/>
<dbReference type="PANTHER" id="PTHR37456:SF6">
    <property type="entry name" value="COLLAGEN ALPHA-1(XXIII) CHAIN-LIKE ISOFORM X2"/>
    <property type="match status" value="1"/>
</dbReference>
<sequence>MKHFLLSHISDNRIPSHLSFRAPTDLLDRLERQDREEGWVCPESEGREVRTDCPVPRYGLLPIFSSRPSFSSVHHNKVVVSVILTVNWSNSSVRVHLENQELPVLRGPTVLLAGSVCPEPRGQEVIPGIAGAEGAPGKDGLVGERGDRGNPGPEGLPGVLGSPGNEGPVGTIGGPGQRGETGARGPPGPQGQPGVRGKVGPQGPQGEKGGTGEPGERGQKGHRGFTGLQGLPGITGATGDAGARGIIGPAGQRGPPGVVGPPGKEGNAGQPGPMGAPGSRGTEGDLGAQGPPGEPGPAGPPGPPGPPTAAAEELYAVDYDAHGEVGEAVELGEYDAAADPPPPPEFNKDEAKPNNNILGAETGVRATLKTLNGHLQNLRSPDGSKTNPAKTCQDIRQCYPQKRSGEYWLDPNQGSTKDAIRVLCNMETGETCIPANPASVPRKAWWTKSTPSPNKPTWFGADMNGGAKFFYGSEEEQPNAVAVQMKLLQLLSKESHQNVTYHCRNSVAVKDEQAGNFKKALVLRGANGQEMRAQGNSRLRYAVVEDGCSKPNGEWGKTVIEYRTQTTTRLPVVDLAPMDVGKADQEFGLDIGPVCFS</sequence>
<dbReference type="GO" id="GO:0005581">
    <property type="term" value="C:collagen trimer"/>
    <property type="evidence" value="ECO:0007669"/>
    <property type="project" value="UniProtKB-KW"/>
</dbReference>
<reference evidence="12 13" key="1">
    <citation type="journal article" date="2018" name="G3 (Bethesda)">
        <title>A High-Quality Reference Genome for the Invasive Mosquitofish Gambusia affinis Using a Chicago Library.</title>
        <authorList>
            <person name="Hoffberg S.L."/>
            <person name="Troendle N.J."/>
            <person name="Glenn T.C."/>
            <person name="Mahmud O."/>
            <person name="Louha S."/>
            <person name="Chalopin D."/>
            <person name="Bennetzen J.L."/>
            <person name="Mauricio R."/>
        </authorList>
    </citation>
    <scope>NUCLEOTIDE SEQUENCE [LARGE SCALE GENOMIC DNA]</scope>
    <source>
        <strain evidence="12">NE01/NJP1002.9</strain>
        <tissue evidence="12">Muscle</tissue>
    </source>
</reference>
<feature type="compositionally biased region" description="Pro residues" evidence="10">
    <location>
        <begin position="292"/>
        <end position="307"/>
    </location>
</feature>
<feature type="region of interest" description="Disordered" evidence="10">
    <location>
        <begin position="125"/>
        <end position="310"/>
    </location>
</feature>
<feature type="compositionally biased region" description="Low complexity" evidence="10">
    <location>
        <begin position="249"/>
        <end position="265"/>
    </location>
</feature>
<dbReference type="InterPro" id="IPR000885">
    <property type="entry name" value="Fib_collagen_C"/>
</dbReference>
<keyword evidence="7" id="KW-0176">Collagen</keyword>
<evidence type="ECO:0000256" key="3">
    <source>
        <dbReference type="ARBA" id="ARBA00022530"/>
    </source>
</evidence>
<feature type="domain" description="Fibrillar collagen NC1" evidence="11">
    <location>
        <begin position="362"/>
        <end position="597"/>
    </location>
</feature>
<feature type="compositionally biased region" description="Gly residues" evidence="10">
    <location>
        <begin position="170"/>
        <end position="179"/>
    </location>
</feature>
<feature type="compositionally biased region" description="Low complexity" evidence="10">
    <location>
        <begin position="126"/>
        <end position="135"/>
    </location>
</feature>
<evidence type="ECO:0000256" key="2">
    <source>
        <dbReference type="ARBA" id="ARBA00022525"/>
    </source>
</evidence>
<dbReference type="Pfam" id="PF01410">
    <property type="entry name" value="COLFI"/>
    <property type="match status" value="1"/>
</dbReference>
<evidence type="ECO:0000313" key="13">
    <source>
        <dbReference type="Proteomes" id="UP000250572"/>
    </source>
</evidence>
<protein>
    <recommendedName>
        <fullName evidence="11">Fibrillar collagen NC1 domain-containing protein</fullName>
    </recommendedName>
</protein>
<comment type="subcellular location">
    <subcellularLocation>
        <location evidence="1">Secreted</location>
    </subcellularLocation>
</comment>
<evidence type="ECO:0000256" key="7">
    <source>
        <dbReference type="ARBA" id="ARBA00023119"/>
    </source>
</evidence>
<keyword evidence="5" id="KW-0677">Repeat</keyword>
<dbReference type="InterPro" id="IPR008160">
    <property type="entry name" value="Collagen"/>
</dbReference>
<keyword evidence="3" id="KW-0272">Extracellular matrix</keyword>
<feature type="region of interest" description="Disordered" evidence="10">
    <location>
        <begin position="334"/>
        <end position="354"/>
    </location>
</feature>
<organism evidence="12 13">
    <name type="scientific">Gambusia affinis</name>
    <name type="common">Western mosquitofish</name>
    <name type="synonym">Heterandria affinis</name>
    <dbReference type="NCBI Taxonomy" id="33528"/>
    <lineage>
        <taxon>Eukaryota</taxon>
        <taxon>Metazoa</taxon>
        <taxon>Chordata</taxon>
        <taxon>Craniata</taxon>
        <taxon>Vertebrata</taxon>
        <taxon>Euteleostomi</taxon>
        <taxon>Actinopterygii</taxon>
        <taxon>Neopterygii</taxon>
        <taxon>Teleostei</taxon>
        <taxon>Neoteleostei</taxon>
        <taxon>Acanthomorphata</taxon>
        <taxon>Ovalentaria</taxon>
        <taxon>Atherinomorphae</taxon>
        <taxon>Cyprinodontiformes</taxon>
        <taxon>Poeciliidae</taxon>
        <taxon>Poeciliinae</taxon>
        <taxon>Gambusia</taxon>
    </lineage>
</organism>
<evidence type="ECO:0000256" key="4">
    <source>
        <dbReference type="ARBA" id="ARBA00022723"/>
    </source>
</evidence>
<evidence type="ECO:0000256" key="1">
    <source>
        <dbReference type="ARBA" id="ARBA00004613"/>
    </source>
</evidence>
<dbReference type="PROSITE" id="PS51461">
    <property type="entry name" value="NC1_FIB"/>
    <property type="match status" value="1"/>
</dbReference>
<dbReference type="InterPro" id="IPR050938">
    <property type="entry name" value="Collagen_Structural_Proteins"/>
</dbReference>
<keyword evidence="2" id="KW-0964">Secreted</keyword>
<gene>
    <name evidence="12" type="ORF">CCH79_00013386</name>
</gene>
<dbReference type="PANTHER" id="PTHR37456">
    <property type="entry name" value="SI:CH211-266K2.1"/>
    <property type="match status" value="1"/>
</dbReference>
<evidence type="ECO:0000256" key="9">
    <source>
        <dbReference type="ARBA" id="ARBA00023278"/>
    </source>
</evidence>
<dbReference type="AlphaFoldDB" id="A0A315W8T9"/>
<evidence type="ECO:0000313" key="12">
    <source>
        <dbReference type="EMBL" id="PWA32079.1"/>
    </source>
</evidence>
<keyword evidence="9" id="KW-0379">Hydroxylation</keyword>
<dbReference type="SMART" id="SM00038">
    <property type="entry name" value="COLFI"/>
    <property type="match status" value="1"/>
</dbReference>
<dbReference type="GO" id="GO:0005201">
    <property type="term" value="F:extracellular matrix structural constituent"/>
    <property type="evidence" value="ECO:0007669"/>
    <property type="project" value="InterPro"/>
</dbReference>
<feature type="compositionally biased region" description="Low complexity" evidence="10">
    <location>
        <begin position="192"/>
        <end position="205"/>
    </location>
</feature>
<keyword evidence="6" id="KW-0106">Calcium</keyword>
<comment type="caution">
    <text evidence="12">The sequence shown here is derived from an EMBL/GenBank/DDBJ whole genome shotgun (WGS) entry which is preliminary data.</text>
</comment>